<evidence type="ECO:0000313" key="3">
    <source>
        <dbReference type="Proteomes" id="UP000887566"/>
    </source>
</evidence>
<evidence type="ECO:0000256" key="1">
    <source>
        <dbReference type="ARBA" id="ARBA00022441"/>
    </source>
</evidence>
<dbReference type="Gene3D" id="2.120.10.80">
    <property type="entry name" value="Kelch-type beta propeller"/>
    <property type="match status" value="3"/>
</dbReference>
<dbReference type="InterPro" id="IPR015915">
    <property type="entry name" value="Kelch-typ_b-propeller"/>
</dbReference>
<dbReference type="PANTHER" id="PTHR46228:SF2">
    <property type="entry name" value="KELCH REPEAT PROTEIN (AFU_ORTHOLOGUE AFUA_4G14350)"/>
    <property type="match status" value="1"/>
</dbReference>
<keyword evidence="3" id="KW-1185">Reference proteome</keyword>
<keyword evidence="2" id="KW-0677">Repeat</keyword>
<organism evidence="3 4">
    <name type="scientific">Plectus sambesii</name>
    <dbReference type="NCBI Taxonomy" id="2011161"/>
    <lineage>
        <taxon>Eukaryota</taxon>
        <taxon>Metazoa</taxon>
        <taxon>Ecdysozoa</taxon>
        <taxon>Nematoda</taxon>
        <taxon>Chromadorea</taxon>
        <taxon>Plectida</taxon>
        <taxon>Plectina</taxon>
        <taxon>Plectoidea</taxon>
        <taxon>Plectidae</taxon>
        <taxon>Plectus</taxon>
    </lineage>
</organism>
<name>A0A914V185_9BILA</name>
<proteinExistence type="predicted"/>
<evidence type="ECO:0000256" key="2">
    <source>
        <dbReference type="ARBA" id="ARBA00022737"/>
    </source>
</evidence>
<accession>A0A914V185</accession>
<evidence type="ECO:0000313" key="4">
    <source>
        <dbReference type="WBParaSite" id="PSAMB.scaffold1437size31546.g13203.t1"/>
    </source>
</evidence>
<sequence length="479" mass="53538">MNNVAGYEPVADDGGASSSSTTMAVVWPASRLSPVAGHVGVKFGQTLLVWGGYYHMEEEDDDGALTLFEGYRSPTSLFVYPAAVNDGCSPNKLGPRNGEGDVWIEVKAMEGDVPPKNSGACAVLCNRKLIVFGGFTDRSYGASEDRSLNLLYELDLSTLQWKRVPYRSYSHEELKAEKDIEKVPTPRHKMVGWEWDGKAYFFGGFGPLPSICSRQFSFLTDHAQFTVDPSSSYALSWNNQLLCYDPNAFWSAVPCGGTIPSPRAAAVVVKLTDRNQVLLFGGRHNDLRLNDIFLLDMTSFVWTEITISSMVPQGRSWMSMARVDQDRLIMYGGFSNDLTPLSDAWELDTTRWEWRQLPDSLSGKGRLWHVGTEIDGNAYVYGGVQSNILSQNEVCQYCSDMLILPFKPRTLVEQCLNQLCRSYGSVLLENRWLIEQLPRDVRVRIEKRSALLQDARTNQFKARPVPSTAITSFADILAL</sequence>
<dbReference type="AlphaFoldDB" id="A0A914V185"/>
<dbReference type="PANTHER" id="PTHR46228">
    <property type="entry name" value="KELCH DOMAIN-CONTAINING PROTEIN"/>
    <property type="match status" value="1"/>
</dbReference>
<keyword evidence="1" id="KW-0880">Kelch repeat</keyword>
<protein>
    <submittedName>
        <fullName evidence="4">Uncharacterized protein</fullName>
    </submittedName>
</protein>
<dbReference type="Pfam" id="PF24681">
    <property type="entry name" value="Kelch_KLHDC2_KLHL20_DRC7"/>
    <property type="match status" value="1"/>
</dbReference>
<reference evidence="4" key="1">
    <citation type="submission" date="2022-11" db="UniProtKB">
        <authorList>
            <consortium name="WormBaseParasite"/>
        </authorList>
    </citation>
    <scope>IDENTIFICATION</scope>
</reference>
<dbReference type="WBParaSite" id="PSAMB.scaffold1437size31546.g13203.t1">
    <property type="protein sequence ID" value="PSAMB.scaffold1437size31546.g13203.t1"/>
    <property type="gene ID" value="PSAMB.scaffold1437size31546.g13203"/>
</dbReference>
<dbReference type="SUPFAM" id="SSF117281">
    <property type="entry name" value="Kelch motif"/>
    <property type="match status" value="1"/>
</dbReference>
<dbReference type="Proteomes" id="UP000887566">
    <property type="component" value="Unplaced"/>
</dbReference>